<dbReference type="PANTHER" id="PTHR30349">
    <property type="entry name" value="PHAGE INTEGRASE-RELATED"/>
    <property type="match status" value="1"/>
</dbReference>
<dbReference type="InterPro" id="IPR011010">
    <property type="entry name" value="DNA_brk_join_enz"/>
</dbReference>
<keyword evidence="2 4" id="KW-0238">DNA-binding</keyword>
<dbReference type="InterPro" id="IPR050090">
    <property type="entry name" value="Tyrosine_recombinase_XerCD"/>
</dbReference>
<dbReference type="InterPro" id="IPR044068">
    <property type="entry name" value="CB"/>
</dbReference>
<feature type="domain" description="Core-binding (CB)" evidence="5">
    <location>
        <begin position="8"/>
        <end position="91"/>
    </location>
</feature>
<evidence type="ECO:0000256" key="3">
    <source>
        <dbReference type="ARBA" id="ARBA00023172"/>
    </source>
</evidence>
<dbReference type="SUPFAM" id="SSF56349">
    <property type="entry name" value="DNA breaking-rejoining enzymes"/>
    <property type="match status" value="1"/>
</dbReference>
<evidence type="ECO:0000313" key="7">
    <source>
        <dbReference type="Proteomes" id="UP000183894"/>
    </source>
</evidence>
<evidence type="ECO:0000256" key="2">
    <source>
        <dbReference type="ARBA" id="ARBA00023125"/>
    </source>
</evidence>
<dbReference type="Proteomes" id="UP000183894">
    <property type="component" value="Unassembled WGS sequence"/>
</dbReference>
<dbReference type="GO" id="GO:0015074">
    <property type="term" value="P:DNA integration"/>
    <property type="evidence" value="ECO:0007669"/>
    <property type="project" value="UniProtKB-KW"/>
</dbReference>
<dbReference type="InterPro" id="IPR010998">
    <property type="entry name" value="Integrase_recombinase_N"/>
</dbReference>
<dbReference type="EMBL" id="FOAD01000002">
    <property type="protein sequence ID" value="SEK86260.1"/>
    <property type="molecule type" value="Genomic_DNA"/>
</dbReference>
<dbReference type="GO" id="GO:0003677">
    <property type="term" value="F:DNA binding"/>
    <property type="evidence" value="ECO:0007669"/>
    <property type="project" value="UniProtKB-UniRule"/>
</dbReference>
<organism evidence="6 7">
    <name type="scientific">Haloferax larsenii</name>
    <dbReference type="NCBI Taxonomy" id="302484"/>
    <lineage>
        <taxon>Archaea</taxon>
        <taxon>Methanobacteriati</taxon>
        <taxon>Methanobacteriota</taxon>
        <taxon>Stenosarchaea group</taxon>
        <taxon>Halobacteria</taxon>
        <taxon>Halobacteriales</taxon>
        <taxon>Haloferacaceae</taxon>
        <taxon>Haloferax</taxon>
    </lineage>
</organism>
<sequence>MSDELEPLAPEEGVEWYLESREGIDREHTIENKHYRLRPFLDYCRDVELDNLNDLTGRDLFRFYKRRRGEVKPATLKNHLATLRVALDFWASIDACKQGLREDVPMPNLTDQDETNEAVLRTDRANEVLEYLEKFRYASRDHVIFMTLWHTGMRLGGLHSLDVDDFDADEPALELRHRPDQGTTLKNGHRGERDVSLHPSIGSVLEDYIAHERAEVVDDYGRSPLVTSGHSGMRLSKTAIRNTIYMVTKPCLYANYCPHDRDPNECIANTGKNASSQCPSSVSAHPLRKGAISRSLNDGIPKEIASERMDVTEDILDKHYDKRSEREKMAVRRRLIREVTKW</sequence>
<gene>
    <name evidence="6" type="ORF">SAMN04488691_1027</name>
</gene>
<evidence type="ECO:0000313" key="6">
    <source>
        <dbReference type="EMBL" id="SEK86260.1"/>
    </source>
</evidence>
<keyword evidence="1" id="KW-0229">DNA integration</keyword>
<evidence type="ECO:0000256" key="4">
    <source>
        <dbReference type="PROSITE-ProRule" id="PRU01248"/>
    </source>
</evidence>
<dbReference type="Gene3D" id="1.10.443.10">
    <property type="entry name" value="Intergrase catalytic core"/>
    <property type="match status" value="1"/>
</dbReference>
<dbReference type="RefSeq" id="WP_074792681.1">
    <property type="nucleotide sequence ID" value="NZ_FOAD01000002.1"/>
</dbReference>
<dbReference type="PROSITE" id="PS51900">
    <property type="entry name" value="CB"/>
    <property type="match status" value="1"/>
</dbReference>
<dbReference type="Pfam" id="PF02899">
    <property type="entry name" value="Phage_int_SAM_1"/>
    <property type="match status" value="1"/>
</dbReference>
<dbReference type="GO" id="GO:0006310">
    <property type="term" value="P:DNA recombination"/>
    <property type="evidence" value="ECO:0007669"/>
    <property type="project" value="UniProtKB-KW"/>
</dbReference>
<dbReference type="InterPro" id="IPR013762">
    <property type="entry name" value="Integrase-like_cat_sf"/>
</dbReference>
<dbReference type="InterPro" id="IPR004107">
    <property type="entry name" value="Integrase_SAM-like_N"/>
</dbReference>
<evidence type="ECO:0000259" key="5">
    <source>
        <dbReference type="PROSITE" id="PS51900"/>
    </source>
</evidence>
<accession>A0A1H7KIA4</accession>
<dbReference type="PANTHER" id="PTHR30349:SF41">
    <property type="entry name" value="INTEGRASE_RECOMBINASE PROTEIN MJ0367-RELATED"/>
    <property type="match status" value="1"/>
</dbReference>
<dbReference type="OrthoDB" id="198497at2157"/>
<protein>
    <submittedName>
        <fullName evidence="6">Site-specific recombinase XerD</fullName>
    </submittedName>
</protein>
<name>A0A1H7KIA4_HALLR</name>
<dbReference type="CDD" id="cd00397">
    <property type="entry name" value="DNA_BRE_C"/>
    <property type="match status" value="1"/>
</dbReference>
<keyword evidence="3" id="KW-0233">DNA recombination</keyword>
<dbReference type="AlphaFoldDB" id="A0A1H7KIA4"/>
<reference evidence="6 7" key="1">
    <citation type="submission" date="2016-10" db="EMBL/GenBank/DDBJ databases">
        <authorList>
            <person name="de Groot N.N."/>
        </authorList>
    </citation>
    <scope>NUCLEOTIDE SEQUENCE [LARGE SCALE GENOMIC DNA]</scope>
    <source>
        <strain evidence="6 7">CDM_5</strain>
    </source>
</reference>
<evidence type="ECO:0000256" key="1">
    <source>
        <dbReference type="ARBA" id="ARBA00022908"/>
    </source>
</evidence>
<dbReference type="Gene3D" id="1.10.150.130">
    <property type="match status" value="1"/>
</dbReference>
<proteinExistence type="predicted"/>